<dbReference type="InterPro" id="IPR016192">
    <property type="entry name" value="APOBEC/CMP_deaminase_Zn-bd"/>
</dbReference>
<dbReference type="PATRIC" id="fig|1276221.3.peg.6"/>
<dbReference type="HOGENOM" id="CLU_025810_4_0_14"/>
<dbReference type="PANTHER" id="PTHR11079:SF202">
    <property type="entry name" value="TRNA-SPECIFIC ADENOSINE DEAMINASE"/>
    <property type="match status" value="1"/>
</dbReference>
<evidence type="ECO:0000256" key="2">
    <source>
        <dbReference type="ARBA" id="ARBA00022833"/>
    </source>
</evidence>
<dbReference type="eggNOG" id="COG0590">
    <property type="taxonomic scope" value="Bacteria"/>
</dbReference>
<dbReference type="KEGG" id="sdi:SDIMI_v3c00060"/>
<dbReference type="Gene3D" id="3.40.140.10">
    <property type="entry name" value="Cytidine Deaminase, domain 2"/>
    <property type="match status" value="1"/>
</dbReference>
<keyword evidence="5" id="KW-1185">Reference proteome</keyword>
<evidence type="ECO:0000259" key="3">
    <source>
        <dbReference type="PROSITE" id="PS51747"/>
    </source>
</evidence>
<evidence type="ECO:0000313" key="5">
    <source>
        <dbReference type="Proteomes" id="UP000014983"/>
    </source>
</evidence>
<dbReference type="AlphaFoldDB" id="S5MII6"/>
<dbReference type="GO" id="GO:0002100">
    <property type="term" value="P:tRNA wobble adenosine to inosine editing"/>
    <property type="evidence" value="ECO:0007669"/>
    <property type="project" value="TreeGrafter"/>
</dbReference>
<dbReference type="RefSeq" id="WP_020835943.1">
    <property type="nucleotide sequence ID" value="NC_021833.1"/>
</dbReference>
<feature type="domain" description="CMP/dCMP-type deaminase" evidence="3">
    <location>
        <begin position="1"/>
        <end position="123"/>
    </location>
</feature>
<evidence type="ECO:0000313" key="4">
    <source>
        <dbReference type="EMBL" id="AGR41710.1"/>
    </source>
</evidence>
<dbReference type="PROSITE" id="PS00903">
    <property type="entry name" value="CYT_DCMP_DEAMINASES_1"/>
    <property type="match status" value="1"/>
</dbReference>
<sequence length="141" mass="16693">MEDIYSTLLNELGKCEKSKDVPVSALLLNTKNEIVAKSFNSRQKKYSFTNHAEVCVLNKIYKKRKTKNLSDYILITTLKPCLMCITIIEQANIKEVRYFLENFKCNYNRIETKINFEKIGSQEQCNELEKYLKEFFLELRK</sequence>
<dbReference type="Pfam" id="PF00383">
    <property type="entry name" value="dCMP_cyt_deam_1"/>
    <property type="match status" value="1"/>
</dbReference>
<reference evidence="4 5" key="1">
    <citation type="journal article" date="2013" name="Genome Biol. Evol.">
        <title>Comparison of metabolic capacities and inference of gene content evolution in mosquito-associated Spiroplasma diminutum and S. taiwanense.</title>
        <authorList>
            <person name="Lo W.S."/>
            <person name="Ku C."/>
            <person name="Chen L.L."/>
            <person name="Chang T.H."/>
            <person name="Kuo C.H."/>
        </authorList>
    </citation>
    <scope>NUCLEOTIDE SEQUENCE [LARGE SCALE GENOMIC DNA]</scope>
    <source>
        <strain evidence="4">CUAS-1</strain>
    </source>
</reference>
<dbReference type="FunCoup" id="S5MII6">
    <property type="interactions" value="157"/>
</dbReference>
<dbReference type="SUPFAM" id="SSF53927">
    <property type="entry name" value="Cytidine deaminase-like"/>
    <property type="match status" value="1"/>
</dbReference>
<dbReference type="STRING" id="1276221.SDIMI_v3c00060"/>
<accession>S5MII6</accession>
<dbReference type="GO" id="GO:0052717">
    <property type="term" value="F:tRNA-specific adenosine-34 deaminase activity"/>
    <property type="evidence" value="ECO:0007669"/>
    <property type="project" value="TreeGrafter"/>
</dbReference>
<dbReference type="PANTHER" id="PTHR11079">
    <property type="entry name" value="CYTOSINE DEAMINASE FAMILY MEMBER"/>
    <property type="match status" value="1"/>
</dbReference>
<proteinExistence type="predicted"/>
<dbReference type="InterPro" id="IPR002125">
    <property type="entry name" value="CMP_dCMP_dom"/>
</dbReference>
<dbReference type="GO" id="GO:0008270">
    <property type="term" value="F:zinc ion binding"/>
    <property type="evidence" value="ECO:0007669"/>
    <property type="project" value="InterPro"/>
</dbReference>
<evidence type="ECO:0000256" key="1">
    <source>
        <dbReference type="ARBA" id="ARBA00022723"/>
    </source>
</evidence>
<gene>
    <name evidence="4" type="primary">tadA</name>
    <name evidence="4" type="ORF">SDIMI_v3c00060</name>
</gene>
<dbReference type="OrthoDB" id="9802676at2"/>
<dbReference type="PROSITE" id="PS51747">
    <property type="entry name" value="CYT_DCMP_DEAMINASES_2"/>
    <property type="match status" value="1"/>
</dbReference>
<organism evidence="4 5">
    <name type="scientific">Spiroplasma diminutum CUAS-1</name>
    <dbReference type="NCBI Taxonomy" id="1276221"/>
    <lineage>
        <taxon>Bacteria</taxon>
        <taxon>Bacillati</taxon>
        <taxon>Mycoplasmatota</taxon>
        <taxon>Mollicutes</taxon>
        <taxon>Entomoplasmatales</taxon>
        <taxon>Spiroplasmataceae</taxon>
        <taxon>Spiroplasma</taxon>
    </lineage>
</organism>
<dbReference type="InterPro" id="IPR016193">
    <property type="entry name" value="Cytidine_deaminase-like"/>
</dbReference>
<dbReference type="Proteomes" id="UP000014983">
    <property type="component" value="Chromosome"/>
</dbReference>
<dbReference type="InParanoid" id="S5MII6"/>
<keyword evidence="1" id="KW-0479">Metal-binding</keyword>
<name>S5MII6_9MOLU</name>
<dbReference type="EMBL" id="CP005076">
    <property type="protein sequence ID" value="AGR41710.1"/>
    <property type="molecule type" value="Genomic_DNA"/>
</dbReference>
<keyword evidence="2" id="KW-0862">Zinc</keyword>
<protein>
    <submittedName>
        <fullName evidence="4">tRNA-specific adenosine deaminase</fullName>
    </submittedName>
</protein>